<organism evidence="1 2">
    <name type="scientific">Achromobacter spanius</name>
    <dbReference type="NCBI Taxonomy" id="217203"/>
    <lineage>
        <taxon>Bacteria</taxon>
        <taxon>Pseudomonadati</taxon>
        <taxon>Pseudomonadota</taxon>
        <taxon>Betaproteobacteria</taxon>
        <taxon>Burkholderiales</taxon>
        <taxon>Alcaligenaceae</taxon>
        <taxon>Achromobacter</taxon>
    </lineage>
</organism>
<dbReference type="Proteomes" id="UP001161094">
    <property type="component" value="Unassembled WGS sequence"/>
</dbReference>
<proteinExistence type="predicted"/>
<gene>
    <name evidence="1" type="ORF">N5D93_30340</name>
</gene>
<evidence type="ECO:0000313" key="1">
    <source>
        <dbReference type="EMBL" id="MDH0740134.1"/>
    </source>
</evidence>
<dbReference type="EMBL" id="JAOCDZ010000037">
    <property type="protein sequence ID" value="MDH0740134.1"/>
    <property type="molecule type" value="Genomic_DNA"/>
</dbReference>
<sequence>MSTLKNTAAVMADQTSAGADGEVIAAAPFPVDTPDQYHGQGGSYLRDPDTGARVLIERTGPCDCAG</sequence>
<dbReference type="RefSeq" id="WP_279997549.1">
    <property type="nucleotide sequence ID" value="NZ_JAOCDZ010000037.1"/>
</dbReference>
<comment type="caution">
    <text evidence="1">The sequence shown here is derived from an EMBL/GenBank/DDBJ whole genome shotgun (WGS) entry which is preliminary data.</text>
</comment>
<dbReference type="AlphaFoldDB" id="A0AA42LVD1"/>
<protein>
    <submittedName>
        <fullName evidence="1">Uncharacterized protein</fullName>
    </submittedName>
</protein>
<name>A0AA42LVD1_9BURK</name>
<reference evidence="1" key="1">
    <citation type="submission" date="2022-09" db="EMBL/GenBank/DDBJ databases">
        <title>Intensive care unit water sources are persistently colonized with multi-drug resistant bacteria and are the site of extensive horizontal gene transfer of antibiotic resistance genes.</title>
        <authorList>
            <person name="Diorio-Toth L."/>
        </authorList>
    </citation>
    <scope>NUCLEOTIDE SEQUENCE</scope>
    <source>
        <strain evidence="1">GD03843</strain>
    </source>
</reference>
<accession>A0AA42LVD1</accession>
<evidence type="ECO:0000313" key="2">
    <source>
        <dbReference type="Proteomes" id="UP001161094"/>
    </source>
</evidence>